<feature type="compositionally biased region" description="Acidic residues" evidence="1">
    <location>
        <begin position="142"/>
        <end position="151"/>
    </location>
</feature>
<evidence type="ECO:0000313" key="2">
    <source>
        <dbReference type="EMBL" id="KAG7365431.1"/>
    </source>
</evidence>
<keyword evidence="3" id="KW-1185">Reference proteome</keyword>
<dbReference type="Proteomes" id="UP000693970">
    <property type="component" value="Unassembled WGS sequence"/>
</dbReference>
<reference evidence="2" key="2">
    <citation type="submission" date="2021-04" db="EMBL/GenBank/DDBJ databases">
        <authorList>
            <person name="Podell S."/>
        </authorList>
    </citation>
    <scope>NUCLEOTIDE SEQUENCE</scope>
    <source>
        <strain evidence="2">Hildebrandi</strain>
    </source>
</reference>
<comment type="caution">
    <text evidence="2">The sequence shown here is derived from an EMBL/GenBank/DDBJ whole genome shotgun (WGS) entry which is preliminary data.</text>
</comment>
<dbReference type="AlphaFoldDB" id="A0A9K3LRS1"/>
<feature type="compositionally biased region" description="Polar residues" evidence="1">
    <location>
        <begin position="152"/>
        <end position="164"/>
    </location>
</feature>
<feature type="region of interest" description="Disordered" evidence="1">
    <location>
        <begin position="142"/>
        <end position="175"/>
    </location>
</feature>
<dbReference type="EMBL" id="JAGRRH010000009">
    <property type="protein sequence ID" value="KAG7365431.1"/>
    <property type="molecule type" value="Genomic_DNA"/>
</dbReference>
<sequence length="537" mass="58950">MLMGPLMAGINGHKVRGKNATSAYENVFGMPLHEPLECDPALLRQCFTVRERLNLLPDPEFEASLQEYYIIDGDPEDPTDYYFEAGSECGDKSEDDSEDDSERTSSREDDKSHQGDGDGQSASHAEPNPHVDIVDMENLDTDDNADMENIDTDATATAPPNGTVTAEGKLVSAKNETEIKQLEEATKGEEASPEETPPQHNAVVETFMGCEFESDGFVYPMLRCEICTFHSKQVQLCVGNKAYEKKILSPEPWWDTAFIASFAAILAVSKFHQLLERVEGNLTFETGEVVTGEEGVAVDRSAPSSGENFVDMTTNDVTSQRNSSYEERCQKRTLAKQKQKNAQIIQAKKMMALRNKSTPTLERGMVVSVKPDPRDVKRARGVLAIVCDVSGSGAGGIKVATGYGPITQGNNQETFYVPADRYTIPKIQDLALDAELEKVRRQVMEGTFEEGSCKGLTVQAAHKLGFGDSPRRPKGCRCKMGKCTNFCGCVKAGRKCNSRCSCNGNCKRNKKGTLRPPKVKPIRRIAPGFDKAKGKQA</sequence>
<proteinExistence type="predicted"/>
<feature type="compositionally biased region" description="Basic and acidic residues" evidence="1">
    <location>
        <begin position="102"/>
        <end position="116"/>
    </location>
</feature>
<organism evidence="2 3">
    <name type="scientific">Nitzschia inconspicua</name>
    <dbReference type="NCBI Taxonomy" id="303405"/>
    <lineage>
        <taxon>Eukaryota</taxon>
        <taxon>Sar</taxon>
        <taxon>Stramenopiles</taxon>
        <taxon>Ochrophyta</taxon>
        <taxon>Bacillariophyta</taxon>
        <taxon>Bacillariophyceae</taxon>
        <taxon>Bacillariophycidae</taxon>
        <taxon>Bacillariales</taxon>
        <taxon>Bacillariaceae</taxon>
        <taxon>Nitzschia</taxon>
    </lineage>
</organism>
<evidence type="ECO:0000313" key="3">
    <source>
        <dbReference type="Proteomes" id="UP000693970"/>
    </source>
</evidence>
<evidence type="ECO:0000256" key="1">
    <source>
        <dbReference type="SAM" id="MobiDB-lite"/>
    </source>
</evidence>
<accession>A0A9K3LRS1</accession>
<feature type="region of interest" description="Disordered" evidence="1">
    <location>
        <begin position="72"/>
        <end position="130"/>
    </location>
</feature>
<protein>
    <submittedName>
        <fullName evidence="2">Uncharacterized protein</fullName>
    </submittedName>
</protein>
<name>A0A9K3LRS1_9STRA</name>
<reference evidence="2" key="1">
    <citation type="journal article" date="2021" name="Sci. Rep.">
        <title>Diploid genomic architecture of Nitzschia inconspicua, an elite biomass production diatom.</title>
        <authorList>
            <person name="Oliver A."/>
            <person name="Podell S."/>
            <person name="Pinowska A."/>
            <person name="Traller J.C."/>
            <person name="Smith S.R."/>
            <person name="McClure R."/>
            <person name="Beliaev A."/>
            <person name="Bohutskyi P."/>
            <person name="Hill E.A."/>
            <person name="Rabines A."/>
            <person name="Zheng H."/>
            <person name="Allen L.Z."/>
            <person name="Kuo A."/>
            <person name="Grigoriev I.V."/>
            <person name="Allen A.E."/>
            <person name="Hazlebeck D."/>
            <person name="Allen E.E."/>
        </authorList>
    </citation>
    <scope>NUCLEOTIDE SEQUENCE</scope>
    <source>
        <strain evidence="2">Hildebrandi</strain>
    </source>
</reference>
<gene>
    <name evidence="2" type="ORF">IV203_038635</name>
</gene>